<feature type="compositionally biased region" description="Polar residues" evidence="6">
    <location>
        <begin position="221"/>
        <end position="231"/>
    </location>
</feature>
<dbReference type="InterPro" id="IPR050944">
    <property type="entry name" value="FAM83"/>
</dbReference>
<feature type="region of interest" description="Disordered" evidence="6">
    <location>
        <begin position="738"/>
        <end position="907"/>
    </location>
</feature>
<evidence type="ECO:0000256" key="6">
    <source>
        <dbReference type="SAM" id="MobiDB-lite"/>
    </source>
</evidence>
<dbReference type="Pfam" id="PF07894">
    <property type="entry name" value="SACK1"/>
    <property type="match status" value="1"/>
</dbReference>
<evidence type="ECO:0000259" key="8">
    <source>
        <dbReference type="PROSITE" id="PS50002"/>
    </source>
</evidence>
<dbReference type="PANTHER" id="PTHR16181">
    <property type="entry name" value="PROTEIN FAM83A-RELATED"/>
    <property type="match status" value="1"/>
</dbReference>
<dbReference type="PANTHER" id="PTHR16181:SF14">
    <property type="entry name" value="FAMILY WITH SEQUENCE SIMILARITY 83 MEMBER FA"/>
    <property type="match status" value="1"/>
</dbReference>
<feature type="compositionally biased region" description="Basic residues" evidence="6">
    <location>
        <begin position="771"/>
        <end position="782"/>
    </location>
</feature>
<name>A0ABR3NMB2_9TELE</name>
<gene>
    <name evidence="9" type="ORF">QQF64_024752</name>
</gene>
<comment type="caution">
    <text evidence="9">The sequence shown here is derived from an EMBL/GenBank/DDBJ whole genome shotgun (WGS) entry which is preliminary data.</text>
</comment>
<feature type="region of interest" description="Disordered" evidence="6">
    <location>
        <begin position="183"/>
        <end position="267"/>
    </location>
</feature>
<dbReference type="CDD" id="cd11947">
    <property type="entry name" value="SH3_GRAP2_N"/>
    <property type="match status" value="1"/>
</dbReference>
<evidence type="ECO:0000256" key="4">
    <source>
        <dbReference type="PROSITE-ProRule" id="PRU00191"/>
    </source>
</evidence>
<dbReference type="Pfam" id="PF00018">
    <property type="entry name" value="SH3_1"/>
    <property type="match status" value="2"/>
</dbReference>
<evidence type="ECO:0000256" key="1">
    <source>
        <dbReference type="ARBA" id="ARBA00006937"/>
    </source>
</evidence>
<dbReference type="PRINTS" id="PR00401">
    <property type="entry name" value="SH2DOMAIN"/>
</dbReference>
<feature type="compositionally biased region" description="Polar residues" evidence="6">
    <location>
        <begin position="741"/>
        <end position="753"/>
    </location>
</feature>
<comment type="similarity">
    <text evidence="1">Belongs to the FAM83 family.</text>
</comment>
<dbReference type="SUPFAM" id="SSF55550">
    <property type="entry name" value="SH2 domain"/>
    <property type="match status" value="1"/>
</dbReference>
<dbReference type="InterPro" id="IPR000980">
    <property type="entry name" value="SH2"/>
</dbReference>
<protein>
    <submittedName>
        <fullName evidence="9">Uncharacterized protein</fullName>
    </submittedName>
</protein>
<keyword evidence="2 5" id="KW-0728">SH3 domain</keyword>
<dbReference type="SUPFAM" id="SSF50044">
    <property type="entry name" value="SH3-domain"/>
    <property type="match status" value="2"/>
</dbReference>
<evidence type="ECO:0000313" key="9">
    <source>
        <dbReference type="EMBL" id="KAL1278079.1"/>
    </source>
</evidence>
<dbReference type="SMART" id="SM00252">
    <property type="entry name" value="SH2"/>
    <property type="match status" value="1"/>
</dbReference>
<dbReference type="InterPro" id="IPR036028">
    <property type="entry name" value="SH3-like_dom_sf"/>
</dbReference>
<evidence type="ECO:0000313" key="10">
    <source>
        <dbReference type="Proteomes" id="UP001558613"/>
    </source>
</evidence>
<keyword evidence="4" id="KW-0727">SH2 domain</keyword>
<feature type="compositionally biased region" description="Polar residues" evidence="6">
    <location>
        <begin position="785"/>
        <end position="804"/>
    </location>
</feature>
<dbReference type="InterPro" id="IPR012461">
    <property type="entry name" value="SACK1"/>
</dbReference>
<dbReference type="SUPFAM" id="SSF56024">
    <property type="entry name" value="Phospholipase D/nuclease"/>
    <property type="match status" value="1"/>
</dbReference>
<feature type="compositionally biased region" description="Acidic residues" evidence="6">
    <location>
        <begin position="849"/>
        <end position="858"/>
    </location>
</feature>
<evidence type="ECO:0000256" key="2">
    <source>
        <dbReference type="ARBA" id="ARBA00022443"/>
    </source>
</evidence>
<sequence>MQSFERRSRGYALAVKQRDYGGACIILVDPPLHSTSQYFTMEARGKYDFNGTAEDELSFRKGDILKILGSQDDWFKAELHGHEGFIPKNYVDMQAPSWFRESASRGSAEDMLKSRDVGAFLIRGSQSSPGDFSISVRHEFDVQHFKVMKDKSCQYYLWTDKFSSLNKLVEFYKTTSISKQRDIFLRDGSGNEPRAPPPIKSQPEVRPSPGGGYGGPPTSSQHRNMADQTHNQKSKRGSVEEKANTVGHQGRNSPVPRRPSDTLPAPRSAIQVKALYDFTAEEDDELGFSANDIIEVLDRSDASCPEAPPIALQKLRPPHSETLQPTTRTGKGVLLSVVPGDTQVNRFSWSTAAMAESQLICIDDEHVNVKIPESKPEFYYSEEQRAALEQLLKNGDGAFKMRLKEDNIKDFLSAREIKWMRDTFQEYDSDSDTCCSRSPHDTSEDSGVHSTYWPTMSDTEIPPLDIGWPSNGHYKGVTRVSVYTHPPKNNSPHIKEVVRRLIQESTKLIAVVMDLLTDLLILQDLLDAASKRGVAVYLLLEENGLPHFLDMSSRLQISAQHLRNLRVRTVRGFSMPLSFGRLPGSLCSKYMLVDGEKVMFGSYSFTWSSSRMNRNTITVMSGQVVDFFDNDFRELYAVSDKVDLYREFHISKPALPVPVLKTPAETNKLTVPVSTSRFQISVGDTKQADLKVPAHKYHNPKYSLVVGNSLGVTGSLQDLTKLRDYVDHASVNNMEKLIFTNGDSVRPQSPTSPDGTEDGKGDGKKPSAFGSKKRSSFRHFLKGRANNQSPDTLSKTSHQVTDAKQISHKDTKITSNSKDPSWLANHINEQEDSPKHITPAPRKISDADSTGEAEDTFEFIENPPQVKFKLKKNKMGPRSVSLQTIATDGDDGPRGRRRNQKKACIQS</sequence>
<keyword evidence="10" id="KW-1185">Reference proteome</keyword>
<dbReference type="Gene3D" id="3.30.870.10">
    <property type="entry name" value="Endonuclease Chain A"/>
    <property type="match status" value="1"/>
</dbReference>
<dbReference type="CDD" id="cd09941">
    <property type="entry name" value="SH2_Grb2_like"/>
    <property type="match status" value="1"/>
</dbReference>
<accession>A0ABR3NMB2</accession>
<dbReference type="Gene3D" id="2.30.30.40">
    <property type="entry name" value="SH3 Domains"/>
    <property type="match status" value="2"/>
</dbReference>
<evidence type="ECO:0000259" key="7">
    <source>
        <dbReference type="PROSITE" id="PS50001"/>
    </source>
</evidence>
<dbReference type="InterPro" id="IPR001452">
    <property type="entry name" value="SH3_domain"/>
</dbReference>
<dbReference type="PROSITE" id="PS50002">
    <property type="entry name" value="SH3"/>
    <property type="match status" value="1"/>
</dbReference>
<dbReference type="Gene3D" id="3.30.505.10">
    <property type="entry name" value="SH2 domain"/>
    <property type="match status" value="1"/>
</dbReference>
<dbReference type="EMBL" id="JAYMGO010000003">
    <property type="protein sequence ID" value="KAL1278079.1"/>
    <property type="molecule type" value="Genomic_DNA"/>
</dbReference>
<keyword evidence="3" id="KW-0449">Lipoprotein</keyword>
<feature type="domain" description="SH3" evidence="8">
    <location>
        <begin position="38"/>
        <end position="96"/>
    </location>
</feature>
<organism evidence="9 10">
    <name type="scientific">Cirrhinus molitorella</name>
    <name type="common">mud carp</name>
    <dbReference type="NCBI Taxonomy" id="172907"/>
    <lineage>
        <taxon>Eukaryota</taxon>
        <taxon>Metazoa</taxon>
        <taxon>Chordata</taxon>
        <taxon>Craniata</taxon>
        <taxon>Vertebrata</taxon>
        <taxon>Euteleostomi</taxon>
        <taxon>Actinopterygii</taxon>
        <taxon>Neopterygii</taxon>
        <taxon>Teleostei</taxon>
        <taxon>Ostariophysi</taxon>
        <taxon>Cypriniformes</taxon>
        <taxon>Cyprinidae</taxon>
        <taxon>Labeoninae</taxon>
        <taxon>Labeonini</taxon>
        <taxon>Cirrhinus</taxon>
    </lineage>
</organism>
<dbReference type="Proteomes" id="UP001558613">
    <property type="component" value="Unassembled WGS sequence"/>
</dbReference>
<feature type="domain" description="SH2" evidence="7">
    <location>
        <begin position="98"/>
        <end position="189"/>
    </location>
</feature>
<evidence type="ECO:0000256" key="3">
    <source>
        <dbReference type="ARBA" id="ARBA00023288"/>
    </source>
</evidence>
<dbReference type="PROSITE" id="PS50001">
    <property type="entry name" value="SH2"/>
    <property type="match status" value="1"/>
</dbReference>
<dbReference type="Pfam" id="PF00017">
    <property type="entry name" value="SH2"/>
    <property type="match status" value="1"/>
</dbReference>
<evidence type="ECO:0000256" key="5">
    <source>
        <dbReference type="PROSITE-ProRule" id="PRU00192"/>
    </source>
</evidence>
<dbReference type="PRINTS" id="PR00452">
    <property type="entry name" value="SH3DOMAIN"/>
</dbReference>
<dbReference type="SMART" id="SM00326">
    <property type="entry name" value="SH3"/>
    <property type="match status" value="2"/>
</dbReference>
<dbReference type="InterPro" id="IPR036860">
    <property type="entry name" value="SH2_dom_sf"/>
</dbReference>
<proteinExistence type="inferred from homology"/>
<reference evidence="9 10" key="1">
    <citation type="submission" date="2023-09" db="EMBL/GenBank/DDBJ databases">
        <authorList>
            <person name="Wang M."/>
        </authorList>
    </citation>
    <scope>NUCLEOTIDE SEQUENCE [LARGE SCALE GENOMIC DNA]</scope>
    <source>
        <strain evidence="9">GT-2023</strain>
        <tissue evidence="9">Liver</tissue>
    </source>
</reference>